<comment type="caution">
    <text evidence="3">The sequence shown here is derived from an EMBL/GenBank/DDBJ whole genome shotgun (WGS) entry which is preliminary data.</text>
</comment>
<dbReference type="PANTHER" id="PTHR34964:SF14">
    <property type="entry name" value="MEMBRANE LIPOPROTEIN"/>
    <property type="match status" value="1"/>
</dbReference>
<dbReference type="EMBL" id="JAJJMB010011095">
    <property type="protein sequence ID" value="KAI3904409.1"/>
    <property type="molecule type" value="Genomic_DNA"/>
</dbReference>
<keyword evidence="2" id="KW-1133">Transmembrane helix</keyword>
<evidence type="ECO:0000256" key="1">
    <source>
        <dbReference type="SAM" id="MobiDB-lite"/>
    </source>
</evidence>
<organism evidence="3 4">
    <name type="scientific">Papaver atlanticum</name>
    <dbReference type="NCBI Taxonomy" id="357466"/>
    <lineage>
        <taxon>Eukaryota</taxon>
        <taxon>Viridiplantae</taxon>
        <taxon>Streptophyta</taxon>
        <taxon>Embryophyta</taxon>
        <taxon>Tracheophyta</taxon>
        <taxon>Spermatophyta</taxon>
        <taxon>Magnoliopsida</taxon>
        <taxon>Ranunculales</taxon>
        <taxon>Papaveraceae</taxon>
        <taxon>Papaveroideae</taxon>
        <taxon>Papaver</taxon>
    </lineage>
</organism>
<keyword evidence="4" id="KW-1185">Reference proteome</keyword>
<evidence type="ECO:0000313" key="4">
    <source>
        <dbReference type="Proteomes" id="UP001202328"/>
    </source>
</evidence>
<feature type="transmembrane region" description="Helical" evidence="2">
    <location>
        <begin position="52"/>
        <end position="74"/>
    </location>
</feature>
<keyword evidence="2" id="KW-0472">Membrane</keyword>
<dbReference type="AlphaFoldDB" id="A0AAD4SGD4"/>
<dbReference type="PANTHER" id="PTHR34964">
    <property type="entry name" value="MEMBRANE LIPOPROTEIN-RELATED"/>
    <property type="match status" value="1"/>
</dbReference>
<feature type="transmembrane region" description="Helical" evidence="2">
    <location>
        <begin position="17"/>
        <end position="40"/>
    </location>
</feature>
<feature type="region of interest" description="Disordered" evidence="1">
    <location>
        <begin position="86"/>
        <end position="208"/>
    </location>
</feature>
<keyword evidence="2" id="KW-0812">Transmembrane</keyword>
<feature type="compositionally biased region" description="Low complexity" evidence="1">
    <location>
        <begin position="174"/>
        <end position="197"/>
    </location>
</feature>
<gene>
    <name evidence="3" type="ORF">MKW98_014589</name>
</gene>
<feature type="compositionally biased region" description="Low complexity" evidence="1">
    <location>
        <begin position="110"/>
        <end position="119"/>
    </location>
</feature>
<evidence type="ECO:0000313" key="3">
    <source>
        <dbReference type="EMBL" id="KAI3904409.1"/>
    </source>
</evidence>
<name>A0AAD4SGD4_9MAGN</name>
<evidence type="ECO:0000256" key="2">
    <source>
        <dbReference type="SAM" id="Phobius"/>
    </source>
</evidence>
<dbReference type="Proteomes" id="UP001202328">
    <property type="component" value="Unassembled WGS sequence"/>
</dbReference>
<protein>
    <submittedName>
        <fullName evidence="3">Uncharacterized protein</fullName>
    </submittedName>
</protein>
<accession>A0AAD4SGD4</accession>
<proteinExistence type="predicted"/>
<sequence>MALTKQQQEKKQGDARIYLVSCVLFFCIVAGGVFLALYIHLPESESSAWYPAAGMILVGIPWIFWILTLIYSCLKKLVLGSINSDHNNNNNNNNNKVAPVVSNGNGGRTSGASASTRSSTESNPGADNGGAGHVRFGGATVVGDEEDDNHDDGVESLDDDDRDSDLDREGNGGLSSRLCPTRSSSSNGEGSSLSVGSHESELPLAFSM</sequence>
<feature type="compositionally biased region" description="Acidic residues" evidence="1">
    <location>
        <begin position="143"/>
        <end position="164"/>
    </location>
</feature>
<reference evidence="3" key="1">
    <citation type="submission" date="2022-04" db="EMBL/GenBank/DDBJ databases">
        <title>A functionally conserved STORR gene fusion in Papaver species that diverged 16.8 million years ago.</title>
        <authorList>
            <person name="Catania T."/>
        </authorList>
    </citation>
    <scope>NUCLEOTIDE SEQUENCE</scope>
    <source>
        <strain evidence="3">S-188037</strain>
    </source>
</reference>